<proteinExistence type="predicted"/>
<evidence type="ECO:0000313" key="4">
    <source>
        <dbReference type="Proteomes" id="UP000593737"/>
    </source>
</evidence>
<protein>
    <recommendedName>
        <fullName evidence="2">Helix-turn-helix domain-containing protein</fullName>
    </recommendedName>
</protein>
<dbReference type="AlphaFoldDB" id="A0A7S8IXG3"/>
<dbReference type="InterPro" id="IPR010093">
    <property type="entry name" value="SinI_DNA-bd"/>
</dbReference>
<evidence type="ECO:0000313" key="3">
    <source>
        <dbReference type="EMBL" id="QPD02253.1"/>
    </source>
</evidence>
<dbReference type="NCBIfam" id="TIGR01764">
    <property type="entry name" value="excise"/>
    <property type="match status" value="1"/>
</dbReference>
<sequence>MLLTVKELAEQLHIKPATLYAWAAQDKIPCLRIHGLLRFDRQTIHDWLRSFGVSKPNQGLRFGLPNRTSASVDALIASAKRAAYTARHGETRPKSSLIGKEECDGAREA</sequence>
<organism evidence="3 4">
    <name type="scientific">Candidatus Nitrospira kreftii</name>
    <dbReference type="NCBI Taxonomy" id="2652173"/>
    <lineage>
        <taxon>Bacteria</taxon>
        <taxon>Pseudomonadati</taxon>
        <taxon>Nitrospirota</taxon>
        <taxon>Nitrospiria</taxon>
        <taxon>Nitrospirales</taxon>
        <taxon>Nitrospiraceae</taxon>
        <taxon>Nitrospira</taxon>
    </lineage>
</organism>
<feature type="region of interest" description="Disordered" evidence="1">
    <location>
        <begin position="86"/>
        <end position="109"/>
    </location>
</feature>
<dbReference type="GO" id="GO:0003677">
    <property type="term" value="F:DNA binding"/>
    <property type="evidence" value="ECO:0007669"/>
    <property type="project" value="InterPro"/>
</dbReference>
<dbReference type="KEGG" id="nkf:Nkreftii_000027"/>
<dbReference type="Proteomes" id="UP000593737">
    <property type="component" value="Chromosome"/>
</dbReference>
<evidence type="ECO:0000256" key="1">
    <source>
        <dbReference type="SAM" id="MobiDB-lite"/>
    </source>
</evidence>
<reference evidence="3 4" key="1">
    <citation type="journal article" date="2020" name="ISME J.">
        <title>Enrichment and physiological characterization of a novel comammox Nitrospira indicates ammonium inhibition of complete nitrification.</title>
        <authorList>
            <person name="Sakoula D."/>
            <person name="Koch H."/>
            <person name="Frank J."/>
            <person name="Jetten M.S.M."/>
            <person name="van Kessel M.A.H.J."/>
            <person name="Lucker S."/>
        </authorList>
    </citation>
    <scope>NUCLEOTIDE SEQUENCE [LARGE SCALE GENOMIC DNA]</scope>
    <source>
        <strain evidence="3">Comreactor17</strain>
    </source>
</reference>
<dbReference type="SUPFAM" id="SSF46955">
    <property type="entry name" value="Putative DNA-binding domain"/>
    <property type="match status" value="1"/>
</dbReference>
<dbReference type="EMBL" id="CP047423">
    <property type="protein sequence ID" value="QPD02253.1"/>
    <property type="molecule type" value="Genomic_DNA"/>
</dbReference>
<feature type="domain" description="Helix-turn-helix" evidence="2">
    <location>
        <begin position="2"/>
        <end position="50"/>
    </location>
</feature>
<gene>
    <name evidence="3" type="ORF">Nkreftii_000027</name>
</gene>
<name>A0A7S8IXG3_9BACT</name>
<evidence type="ECO:0000259" key="2">
    <source>
        <dbReference type="Pfam" id="PF12728"/>
    </source>
</evidence>
<feature type="compositionally biased region" description="Basic and acidic residues" evidence="1">
    <location>
        <begin position="87"/>
        <end position="109"/>
    </location>
</feature>
<dbReference type="InterPro" id="IPR009061">
    <property type="entry name" value="DNA-bd_dom_put_sf"/>
</dbReference>
<dbReference type="InterPro" id="IPR041657">
    <property type="entry name" value="HTH_17"/>
</dbReference>
<accession>A0A7S8IXG3</accession>
<dbReference type="Pfam" id="PF12728">
    <property type="entry name" value="HTH_17"/>
    <property type="match status" value="1"/>
</dbReference>